<dbReference type="GO" id="GO:0004618">
    <property type="term" value="F:phosphoglycerate kinase activity"/>
    <property type="evidence" value="ECO:0007669"/>
    <property type="project" value="UniProtKB-EC"/>
</dbReference>
<dbReference type="GO" id="GO:0006096">
    <property type="term" value="P:glycolytic process"/>
    <property type="evidence" value="ECO:0007669"/>
    <property type="project" value="InterPro"/>
</dbReference>
<dbReference type="Pfam" id="PF00162">
    <property type="entry name" value="PGK"/>
    <property type="match status" value="1"/>
</dbReference>
<sequence>MEEKFSPEVFEVARMLVRKFNVYHPVDFVVLENGENKEIPIDELSKTNGVIMDIGMETVDLYAEKLQEKAIRIRAGPLGVYERGYNHGIILTKRIAGSGLIFLGGDTTAEIVKYGLDRIIISTGGMMCLSGGAFLHGLAGFSYPSVDLIMKQGELTF</sequence>
<dbReference type="EC" id="2.7.2.3" evidence="1"/>
<keyword evidence="5" id="KW-0067">ATP-binding</keyword>
<name>A0A497F135_9CREN</name>
<dbReference type="Gene3D" id="3.40.50.1260">
    <property type="entry name" value="Phosphoglycerate kinase, N-terminal domain"/>
    <property type="match status" value="1"/>
</dbReference>
<dbReference type="SUPFAM" id="SSF53748">
    <property type="entry name" value="Phosphoglycerate kinase"/>
    <property type="match status" value="1"/>
</dbReference>
<keyword evidence="2" id="KW-0808">Transferase</keyword>
<reference evidence="6 7" key="1">
    <citation type="submission" date="2018-06" db="EMBL/GenBank/DDBJ databases">
        <title>Extensive metabolic versatility and redundancy in microbially diverse, dynamic hydrothermal sediments.</title>
        <authorList>
            <person name="Dombrowski N."/>
            <person name="Teske A."/>
            <person name="Baker B.J."/>
        </authorList>
    </citation>
    <scope>NUCLEOTIDE SEQUENCE [LARGE SCALE GENOMIC DNA]</scope>
    <source>
        <strain evidence="6">B20_G2</strain>
    </source>
</reference>
<evidence type="ECO:0000313" key="7">
    <source>
        <dbReference type="Proteomes" id="UP000269499"/>
    </source>
</evidence>
<evidence type="ECO:0000256" key="1">
    <source>
        <dbReference type="ARBA" id="ARBA00013061"/>
    </source>
</evidence>
<evidence type="ECO:0000256" key="5">
    <source>
        <dbReference type="ARBA" id="ARBA00022840"/>
    </source>
</evidence>
<evidence type="ECO:0000256" key="4">
    <source>
        <dbReference type="ARBA" id="ARBA00022777"/>
    </source>
</evidence>
<gene>
    <name evidence="6" type="primary">pgk</name>
    <name evidence="6" type="ORF">DRJ26_04450</name>
</gene>
<keyword evidence="4 6" id="KW-0418">Kinase</keyword>
<proteinExistence type="predicted"/>
<protein>
    <recommendedName>
        <fullName evidence="1">phosphoglycerate kinase</fullName>
        <ecNumber evidence="1">2.7.2.3</ecNumber>
    </recommendedName>
</protein>
<dbReference type="Proteomes" id="UP000269499">
    <property type="component" value="Unassembled WGS sequence"/>
</dbReference>
<evidence type="ECO:0000256" key="3">
    <source>
        <dbReference type="ARBA" id="ARBA00022741"/>
    </source>
</evidence>
<comment type="caution">
    <text evidence="6">The sequence shown here is derived from an EMBL/GenBank/DDBJ whole genome shotgun (WGS) entry which is preliminary data.</text>
</comment>
<dbReference type="InterPro" id="IPR001576">
    <property type="entry name" value="Phosphoglycerate_kinase"/>
</dbReference>
<organism evidence="6 7">
    <name type="scientific">Thermoproteota archaeon</name>
    <dbReference type="NCBI Taxonomy" id="2056631"/>
    <lineage>
        <taxon>Archaea</taxon>
        <taxon>Thermoproteota</taxon>
    </lineage>
</organism>
<accession>A0A497F135</accession>
<evidence type="ECO:0000313" key="6">
    <source>
        <dbReference type="EMBL" id="RLE52630.1"/>
    </source>
</evidence>
<evidence type="ECO:0000256" key="2">
    <source>
        <dbReference type="ARBA" id="ARBA00022679"/>
    </source>
</evidence>
<dbReference type="InterPro" id="IPR015824">
    <property type="entry name" value="Phosphoglycerate_kinase_N"/>
</dbReference>
<dbReference type="AlphaFoldDB" id="A0A497F135"/>
<keyword evidence="3" id="KW-0547">Nucleotide-binding</keyword>
<dbReference type="GO" id="GO:0005524">
    <property type="term" value="F:ATP binding"/>
    <property type="evidence" value="ECO:0007669"/>
    <property type="project" value="UniProtKB-KW"/>
</dbReference>
<dbReference type="EMBL" id="QMRA01000106">
    <property type="protein sequence ID" value="RLE52630.1"/>
    <property type="molecule type" value="Genomic_DNA"/>
</dbReference>
<dbReference type="InterPro" id="IPR036043">
    <property type="entry name" value="Phosphoglycerate_kinase_sf"/>
</dbReference>